<evidence type="ECO:0000259" key="4">
    <source>
        <dbReference type="PROSITE" id="PS51352"/>
    </source>
</evidence>
<dbReference type="PANTHER" id="PTHR12151:SF25">
    <property type="entry name" value="LINALOOL DEHYDRATASE_ISOMERASE DOMAIN-CONTAINING PROTEIN"/>
    <property type="match status" value="1"/>
</dbReference>
<dbReference type="SUPFAM" id="SSF52833">
    <property type="entry name" value="Thioredoxin-like"/>
    <property type="match status" value="1"/>
</dbReference>
<dbReference type="RefSeq" id="WP_281766080.1">
    <property type="nucleotide sequence ID" value="NZ_BRVO01000003.1"/>
</dbReference>
<reference evidence="5" key="1">
    <citation type="submission" date="2022-07" db="EMBL/GenBank/DDBJ databases">
        <title>Taxonomy of Novel Oxalotrophic and Methylotrophic Bacteria.</title>
        <authorList>
            <person name="Sahin N."/>
            <person name="Tani A."/>
        </authorList>
    </citation>
    <scope>NUCLEOTIDE SEQUENCE</scope>
    <source>
        <strain evidence="5">Y10</strain>
    </source>
</reference>
<dbReference type="InterPro" id="IPR013766">
    <property type="entry name" value="Thioredoxin_domain"/>
</dbReference>
<keyword evidence="3" id="KW-1133">Transmembrane helix</keyword>
<dbReference type="Pfam" id="PF02630">
    <property type="entry name" value="SCO1-SenC"/>
    <property type="match status" value="1"/>
</dbReference>
<feature type="transmembrane region" description="Helical" evidence="3">
    <location>
        <begin position="9"/>
        <end position="29"/>
    </location>
</feature>
<keyword evidence="3" id="KW-0812">Transmembrane</keyword>
<feature type="domain" description="Thioredoxin" evidence="4">
    <location>
        <begin position="30"/>
        <end position="212"/>
    </location>
</feature>
<evidence type="ECO:0000256" key="1">
    <source>
        <dbReference type="ARBA" id="ARBA00010996"/>
    </source>
</evidence>
<organism evidence="5 6">
    <name type="scientific">Neptunitalea lumnitzerae</name>
    <dbReference type="NCBI Taxonomy" id="2965509"/>
    <lineage>
        <taxon>Bacteria</taxon>
        <taxon>Pseudomonadati</taxon>
        <taxon>Bacteroidota</taxon>
        <taxon>Flavobacteriia</taxon>
        <taxon>Flavobacteriales</taxon>
        <taxon>Flavobacteriaceae</taxon>
        <taxon>Neptunitalea</taxon>
    </lineage>
</organism>
<dbReference type="Proteomes" id="UP001143543">
    <property type="component" value="Unassembled WGS sequence"/>
</dbReference>
<dbReference type="PROSITE" id="PS51352">
    <property type="entry name" value="THIOREDOXIN_2"/>
    <property type="match status" value="1"/>
</dbReference>
<keyword evidence="6" id="KW-1185">Reference proteome</keyword>
<dbReference type="InterPro" id="IPR036249">
    <property type="entry name" value="Thioredoxin-like_sf"/>
</dbReference>
<accession>A0ABQ5MM21</accession>
<comment type="similarity">
    <text evidence="1">Belongs to the SCO1/2 family.</text>
</comment>
<dbReference type="InterPro" id="IPR003782">
    <property type="entry name" value="SCO1/SenC"/>
</dbReference>
<dbReference type="CDD" id="cd02968">
    <property type="entry name" value="SCO"/>
    <property type="match status" value="1"/>
</dbReference>
<evidence type="ECO:0000256" key="3">
    <source>
        <dbReference type="SAM" id="Phobius"/>
    </source>
</evidence>
<keyword evidence="3" id="KW-0472">Membrane</keyword>
<dbReference type="PANTHER" id="PTHR12151">
    <property type="entry name" value="ELECTRON TRANSPORT PROTIN SCO1/SENC FAMILY MEMBER"/>
    <property type="match status" value="1"/>
</dbReference>
<comment type="caution">
    <text evidence="5">The sequence shown here is derived from an EMBL/GenBank/DDBJ whole genome shotgun (WGS) entry which is preliminary data.</text>
</comment>
<sequence length="213" mass="24447">MKKTIKKGTLFIALSIGVPAILFAIYFGYKRYMAPLPFFGENYAIVSEDTDYRVPDYEFINQDSLLITNNFTKGKVWVANYFYTSCPSICPKMMSGLYDVQEAFKGEEELRLVSFTVDPEYDTPHILKDYAEVRGIDTNQWQLVTGTKKDLYRFARTGLYIVATSGNGGTEDFIHSEKLVLIDQERHIRGYYDGTSKTDVAFLIDDIKRLLKN</sequence>
<evidence type="ECO:0000313" key="6">
    <source>
        <dbReference type="Proteomes" id="UP001143543"/>
    </source>
</evidence>
<dbReference type="Gene3D" id="3.40.30.10">
    <property type="entry name" value="Glutaredoxin"/>
    <property type="match status" value="1"/>
</dbReference>
<gene>
    <name evidence="5" type="primary">ypmQ_1</name>
    <name evidence="5" type="ORF">Y10_28230</name>
</gene>
<proteinExistence type="inferred from homology"/>
<protein>
    <submittedName>
        <fullName evidence="5">Photosynthetic protein synthase II</fullName>
    </submittedName>
</protein>
<name>A0ABQ5MM21_9FLAO</name>
<keyword evidence="2" id="KW-0186">Copper</keyword>
<dbReference type="EMBL" id="BRVO01000003">
    <property type="protein sequence ID" value="GLB50455.1"/>
    <property type="molecule type" value="Genomic_DNA"/>
</dbReference>
<evidence type="ECO:0000256" key="2">
    <source>
        <dbReference type="ARBA" id="ARBA00023008"/>
    </source>
</evidence>
<evidence type="ECO:0000313" key="5">
    <source>
        <dbReference type="EMBL" id="GLB50455.1"/>
    </source>
</evidence>